<proteinExistence type="predicted"/>
<evidence type="ECO:0000313" key="2">
    <source>
        <dbReference type="Proteomes" id="UP000054396"/>
    </source>
</evidence>
<evidence type="ECO:0008006" key="3">
    <source>
        <dbReference type="Google" id="ProtNLM"/>
    </source>
</evidence>
<dbReference type="AlphaFoldDB" id="A0A0W7WLI6"/>
<comment type="caution">
    <text evidence="1">The sequence shown here is derived from an EMBL/GenBank/DDBJ whole genome shotgun (WGS) entry which is preliminary data.</text>
</comment>
<dbReference type="Gene3D" id="3.40.50.150">
    <property type="entry name" value="Vaccinia Virus protein VP39"/>
    <property type="match status" value="1"/>
</dbReference>
<dbReference type="SUPFAM" id="SSF53335">
    <property type="entry name" value="S-adenosyl-L-methionine-dependent methyltransferases"/>
    <property type="match status" value="1"/>
</dbReference>
<accession>A0A0W7WLI6</accession>
<dbReference type="InterPro" id="IPR029063">
    <property type="entry name" value="SAM-dependent_MTases_sf"/>
</dbReference>
<protein>
    <recommendedName>
        <fullName evidence="3">Methyltransferase</fullName>
    </recommendedName>
</protein>
<evidence type="ECO:0000313" key="1">
    <source>
        <dbReference type="EMBL" id="KUF11458.1"/>
    </source>
</evidence>
<sequence length="199" mass="22142">MTQTALTRPELTLPEAEAALLRAAYGRAEVVLEYGSGGSTVMAGELPGRTVFSVESDPDWAAMMRAWFAANPPATGTQVHVVHADIGATKEWGHPVDDSAWRRFARYPLGVWSREDFRQPDVVLVDGRFRQGCALATAFLTQRPVDLFFDDYVGRKHYHKVEEILGPPQITGRMAQFRVAPTPVPPERLAWLIKLMQAP</sequence>
<reference evidence="1 2" key="1">
    <citation type="submission" date="2015-12" db="EMBL/GenBank/DDBJ databases">
        <authorList>
            <person name="Shamseldin A."/>
            <person name="Moawad H."/>
            <person name="Abd El-Rahim W.M."/>
            <person name="Sadowsky M.J."/>
        </authorList>
    </citation>
    <scope>NUCLEOTIDE SEQUENCE [LARGE SCALE GENOMIC DNA]</scope>
    <source>
        <strain evidence="1 2">SJ5A-1</strain>
    </source>
</reference>
<organism evidence="1 2">
    <name type="scientific">Pseudoponticoccus marisrubri</name>
    <dbReference type="NCBI Taxonomy" id="1685382"/>
    <lineage>
        <taxon>Bacteria</taxon>
        <taxon>Pseudomonadati</taxon>
        <taxon>Pseudomonadota</taxon>
        <taxon>Alphaproteobacteria</taxon>
        <taxon>Rhodobacterales</taxon>
        <taxon>Roseobacteraceae</taxon>
        <taxon>Pseudoponticoccus</taxon>
    </lineage>
</organism>
<dbReference type="RefSeq" id="WP_058861403.1">
    <property type="nucleotide sequence ID" value="NZ_LPXO01000003.1"/>
</dbReference>
<dbReference type="Proteomes" id="UP000054396">
    <property type="component" value="Unassembled WGS sequence"/>
</dbReference>
<dbReference type="OrthoDB" id="7445868at2"/>
<keyword evidence="2" id="KW-1185">Reference proteome</keyword>
<gene>
    <name evidence="1" type="ORF">AVJ23_06745</name>
</gene>
<dbReference type="EMBL" id="LPXO01000003">
    <property type="protein sequence ID" value="KUF11458.1"/>
    <property type="molecule type" value="Genomic_DNA"/>
</dbReference>
<name>A0A0W7WLI6_9RHOB</name>
<dbReference type="STRING" id="1685382.AVJ23_06745"/>